<dbReference type="InterPro" id="IPR000504">
    <property type="entry name" value="RRM_dom"/>
</dbReference>
<dbReference type="STRING" id="564608.C1MHJ9"/>
<feature type="domain" description="RRM" evidence="4">
    <location>
        <begin position="84"/>
        <end position="169"/>
    </location>
</feature>
<evidence type="ECO:0000259" key="4">
    <source>
        <dbReference type="PROSITE" id="PS50102"/>
    </source>
</evidence>
<evidence type="ECO:0000256" key="2">
    <source>
        <dbReference type="PROSITE-ProRule" id="PRU00176"/>
    </source>
</evidence>
<dbReference type="InterPro" id="IPR012677">
    <property type="entry name" value="Nucleotide-bd_a/b_plait_sf"/>
</dbReference>
<dbReference type="AlphaFoldDB" id="C1MHJ9"/>
<keyword evidence="2" id="KW-0694">RNA-binding</keyword>
<protein>
    <submittedName>
        <fullName evidence="5">Predicted protein</fullName>
    </submittedName>
</protein>
<evidence type="ECO:0000256" key="3">
    <source>
        <dbReference type="SAM" id="MobiDB-lite"/>
    </source>
</evidence>
<dbReference type="KEGG" id="mpp:MICPUCDRAFT_50224"/>
<accession>C1MHJ9</accession>
<feature type="region of interest" description="Disordered" evidence="3">
    <location>
        <begin position="1"/>
        <end position="64"/>
    </location>
</feature>
<feature type="compositionally biased region" description="Acidic residues" evidence="3">
    <location>
        <begin position="1"/>
        <end position="26"/>
    </location>
</feature>
<dbReference type="EMBL" id="GG663735">
    <property type="protein sequence ID" value="EEH60758.1"/>
    <property type="molecule type" value="Genomic_DNA"/>
</dbReference>
<dbReference type="GeneID" id="9680270"/>
<dbReference type="InterPro" id="IPR034772">
    <property type="entry name" value="CPSF6/7"/>
</dbReference>
<reference evidence="5 6" key="1">
    <citation type="journal article" date="2009" name="Science">
        <title>Green evolution and dynamic adaptations revealed by genomes of the marine picoeukaryotes Micromonas.</title>
        <authorList>
            <person name="Worden A.Z."/>
            <person name="Lee J.H."/>
            <person name="Mock T."/>
            <person name="Rouze P."/>
            <person name="Simmons M.P."/>
            <person name="Aerts A.L."/>
            <person name="Allen A.E."/>
            <person name="Cuvelier M.L."/>
            <person name="Derelle E."/>
            <person name="Everett M.V."/>
            <person name="Foulon E."/>
            <person name="Grimwood J."/>
            <person name="Gundlach H."/>
            <person name="Henrissat B."/>
            <person name="Napoli C."/>
            <person name="McDonald S.M."/>
            <person name="Parker M.S."/>
            <person name="Rombauts S."/>
            <person name="Salamov A."/>
            <person name="Von Dassow P."/>
            <person name="Badger J.H."/>
            <person name="Coutinho P.M."/>
            <person name="Demir E."/>
            <person name="Dubchak I."/>
            <person name="Gentemann C."/>
            <person name="Eikrem W."/>
            <person name="Gready J.E."/>
            <person name="John U."/>
            <person name="Lanier W."/>
            <person name="Lindquist E.A."/>
            <person name="Lucas S."/>
            <person name="Mayer K.F."/>
            <person name="Moreau H."/>
            <person name="Not F."/>
            <person name="Otillar R."/>
            <person name="Panaud O."/>
            <person name="Pangilinan J."/>
            <person name="Paulsen I."/>
            <person name="Piegu B."/>
            <person name="Poliakov A."/>
            <person name="Robbens S."/>
            <person name="Schmutz J."/>
            <person name="Toulza E."/>
            <person name="Wyss T."/>
            <person name="Zelensky A."/>
            <person name="Zhou K."/>
            <person name="Armbrust E.V."/>
            <person name="Bhattacharya D."/>
            <person name="Goodenough U.W."/>
            <person name="Van de Peer Y."/>
            <person name="Grigoriev I.V."/>
        </authorList>
    </citation>
    <scope>NUCLEOTIDE SEQUENCE [LARGE SCALE GENOMIC DNA]</scope>
    <source>
        <strain evidence="5 6">CCMP1545</strain>
    </source>
</reference>
<dbReference type="PROSITE" id="PS50102">
    <property type="entry name" value="RRM"/>
    <property type="match status" value="1"/>
</dbReference>
<evidence type="ECO:0000256" key="1">
    <source>
        <dbReference type="ARBA" id="ARBA00006265"/>
    </source>
</evidence>
<feature type="compositionally biased region" description="Low complexity" evidence="3">
    <location>
        <begin position="41"/>
        <end position="64"/>
    </location>
</feature>
<dbReference type="GO" id="GO:0006397">
    <property type="term" value="P:mRNA processing"/>
    <property type="evidence" value="ECO:0007669"/>
    <property type="project" value="UniProtKB-KW"/>
</dbReference>
<dbReference type="SUPFAM" id="SSF54928">
    <property type="entry name" value="RNA-binding domain, RBD"/>
    <property type="match status" value="1"/>
</dbReference>
<comment type="similarity">
    <text evidence="1">Belongs to the RRM CPSF6/7 family.</text>
</comment>
<dbReference type="GO" id="GO:0003723">
    <property type="term" value="F:RNA binding"/>
    <property type="evidence" value="ECO:0007669"/>
    <property type="project" value="UniProtKB-UniRule"/>
</dbReference>
<sequence length="211" mass="21748">MAEDAADEDELLYDDLNEDDLGEEEVPVVQEGAKAGEDDPAGAAATATATPPTDAGGDPPSAAPATAISESLAVAAAADPNAPTGVIISGLSWWTTDVEVEEYCSEYGAVKSLTFTTDVLNGKSKGIVRVDFDDGAAAGDAARAAAMCYEKLPYKRINGRDINVKFAPKMTESSATQPPLPAGKPPDTRWRGAVPGQASGQYGGGCRWGLL</sequence>
<dbReference type="RefSeq" id="XP_003055506.1">
    <property type="nucleotide sequence ID" value="XM_003055460.1"/>
</dbReference>
<name>C1MHJ9_MICPC</name>
<organism evidence="6">
    <name type="scientific">Micromonas pusilla (strain CCMP1545)</name>
    <name type="common">Picoplanktonic green alga</name>
    <dbReference type="NCBI Taxonomy" id="564608"/>
    <lineage>
        <taxon>Eukaryota</taxon>
        <taxon>Viridiplantae</taxon>
        <taxon>Chlorophyta</taxon>
        <taxon>Mamiellophyceae</taxon>
        <taxon>Mamiellales</taxon>
        <taxon>Mamiellaceae</taxon>
        <taxon>Micromonas</taxon>
    </lineage>
</organism>
<keyword evidence="6" id="KW-1185">Reference proteome</keyword>
<dbReference type="OrthoDB" id="439808at2759"/>
<dbReference type="SMART" id="SM00360">
    <property type="entry name" value="RRM"/>
    <property type="match status" value="1"/>
</dbReference>
<dbReference type="GO" id="GO:0005634">
    <property type="term" value="C:nucleus"/>
    <property type="evidence" value="ECO:0007669"/>
    <property type="project" value="UniProtKB-SubCell"/>
</dbReference>
<dbReference type="OMA" id="VEVEEYC"/>
<dbReference type="Gene3D" id="3.30.70.330">
    <property type="match status" value="1"/>
</dbReference>
<evidence type="ECO:0000313" key="5">
    <source>
        <dbReference type="EMBL" id="EEH60758.1"/>
    </source>
</evidence>
<gene>
    <name evidence="5" type="ORF">MICPUCDRAFT_50224</name>
</gene>
<dbReference type="eggNOG" id="KOG0118">
    <property type="taxonomic scope" value="Eukaryota"/>
</dbReference>
<dbReference type="InterPro" id="IPR035979">
    <property type="entry name" value="RBD_domain_sf"/>
</dbReference>
<dbReference type="Pfam" id="PF00076">
    <property type="entry name" value="RRM_1"/>
    <property type="match status" value="1"/>
</dbReference>
<feature type="region of interest" description="Disordered" evidence="3">
    <location>
        <begin position="169"/>
        <end position="204"/>
    </location>
</feature>
<evidence type="ECO:0000313" key="6">
    <source>
        <dbReference type="Proteomes" id="UP000001876"/>
    </source>
</evidence>
<proteinExistence type="inferred from homology"/>
<dbReference type="Proteomes" id="UP000001876">
    <property type="component" value="Unassembled WGS sequence"/>
</dbReference>
<dbReference type="PANTHER" id="PTHR23204">
    <property type="entry name" value="CLEAVAGE AND POLYADENYLATION SPECIFIC FACTOR"/>
    <property type="match status" value="1"/>
</dbReference>